<dbReference type="InterPro" id="IPR002190">
    <property type="entry name" value="MHD_dom"/>
</dbReference>
<dbReference type="InterPro" id="IPR041899">
    <property type="entry name" value="MAGE_WH2"/>
</dbReference>
<evidence type="ECO:0000313" key="3">
    <source>
        <dbReference type="Proteomes" id="UP001345219"/>
    </source>
</evidence>
<evidence type="ECO:0000313" key="2">
    <source>
        <dbReference type="EMBL" id="KAK4745189.1"/>
    </source>
</evidence>
<dbReference type="GO" id="GO:0005634">
    <property type="term" value="C:nucleus"/>
    <property type="evidence" value="ECO:0007669"/>
    <property type="project" value="TreeGrafter"/>
</dbReference>
<protein>
    <recommendedName>
        <fullName evidence="1">MAGE domain-containing protein</fullName>
    </recommendedName>
</protein>
<comment type="caution">
    <text evidence="2">The sequence shown here is derived from an EMBL/GenBank/DDBJ whole genome shotgun (WGS) entry which is preliminary data.</text>
</comment>
<dbReference type="EMBL" id="JAXIOK010000022">
    <property type="protein sequence ID" value="KAK4745189.1"/>
    <property type="molecule type" value="Genomic_DNA"/>
</dbReference>
<gene>
    <name evidence="2" type="ORF">SAY87_011501</name>
</gene>
<dbReference type="Gene3D" id="1.10.10.1210">
    <property type="entry name" value="MAGE homology domain, winged helix WH2 motif"/>
    <property type="match status" value="1"/>
</dbReference>
<organism evidence="2 3">
    <name type="scientific">Trapa incisa</name>
    <dbReference type="NCBI Taxonomy" id="236973"/>
    <lineage>
        <taxon>Eukaryota</taxon>
        <taxon>Viridiplantae</taxon>
        <taxon>Streptophyta</taxon>
        <taxon>Embryophyta</taxon>
        <taxon>Tracheophyta</taxon>
        <taxon>Spermatophyta</taxon>
        <taxon>Magnoliopsida</taxon>
        <taxon>eudicotyledons</taxon>
        <taxon>Gunneridae</taxon>
        <taxon>Pentapetalae</taxon>
        <taxon>rosids</taxon>
        <taxon>malvids</taxon>
        <taxon>Myrtales</taxon>
        <taxon>Lythraceae</taxon>
        <taxon>Trapa</taxon>
    </lineage>
</organism>
<dbReference type="InterPro" id="IPR041898">
    <property type="entry name" value="MAGE_WH1"/>
</dbReference>
<dbReference type="SMART" id="SM01373">
    <property type="entry name" value="MAGE"/>
    <property type="match status" value="1"/>
</dbReference>
<dbReference type="PANTHER" id="PTHR11736">
    <property type="entry name" value="MELANOMA-ASSOCIATED ANTIGEN MAGE ANTIGEN"/>
    <property type="match status" value="1"/>
</dbReference>
<evidence type="ECO:0000259" key="1">
    <source>
        <dbReference type="PROSITE" id="PS50838"/>
    </source>
</evidence>
<feature type="domain" description="MAGE" evidence="1">
    <location>
        <begin position="18"/>
        <end position="235"/>
    </location>
</feature>
<name>A0AAN7GNB8_9MYRT</name>
<dbReference type="PROSITE" id="PS50838">
    <property type="entry name" value="MAGE"/>
    <property type="match status" value="1"/>
</dbReference>
<dbReference type="AlphaFoldDB" id="A0AAN7GNB8"/>
<dbReference type="Pfam" id="PF01454">
    <property type="entry name" value="MAGE"/>
    <property type="match status" value="1"/>
</dbReference>
<sequence length="235" mass="26696">MAIAGDDYSKFECSKEEKDKLVGEVMRYVLFKTHQNSGGPIKREELTQIVTKNYRNRNLPAAVISEAMERFSSIFGYELKELQRCRPSSIAQPRSSQSNVAEARSYILISQLPADLYKKYVEDVTMTHLTGLAFVVISIVHLTGGKISEENLWHHLKRLGLHDSDENHPDFGNMKQALETLVQQRYLQKDKIVSPEGSTVFYELAERSLDGNVNGKIKEYISQIVKGDNPSEEVE</sequence>
<dbReference type="Proteomes" id="UP001345219">
    <property type="component" value="Chromosome 9"/>
</dbReference>
<accession>A0AAN7GNB8</accession>
<proteinExistence type="predicted"/>
<dbReference type="InterPro" id="IPR037445">
    <property type="entry name" value="MAGE"/>
</dbReference>
<reference evidence="2 3" key="1">
    <citation type="journal article" date="2023" name="Hortic Res">
        <title>Pangenome of water caltrop reveals structural variations and asymmetric subgenome divergence after allopolyploidization.</title>
        <authorList>
            <person name="Zhang X."/>
            <person name="Chen Y."/>
            <person name="Wang L."/>
            <person name="Yuan Y."/>
            <person name="Fang M."/>
            <person name="Shi L."/>
            <person name="Lu R."/>
            <person name="Comes H.P."/>
            <person name="Ma Y."/>
            <person name="Chen Y."/>
            <person name="Huang G."/>
            <person name="Zhou Y."/>
            <person name="Zheng Z."/>
            <person name="Qiu Y."/>
        </authorList>
    </citation>
    <scope>NUCLEOTIDE SEQUENCE [LARGE SCALE GENOMIC DNA]</scope>
    <source>
        <tissue evidence="2">Roots</tissue>
    </source>
</reference>
<dbReference type="Gene3D" id="1.10.10.1200">
    <property type="entry name" value="MAGE homology domain, winged helix WH1 motif"/>
    <property type="match status" value="1"/>
</dbReference>
<dbReference type="PANTHER" id="PTHR11736:SF14">
    <property type="entry name" value="NSE3 HOMOLOG, SMC5-SMC6 COMPLEX COMPONENT"/>
    <property type="match status" value="1"/>
</dbReference>
<keyword evidence="3" id="KW-1185">Reference proteome</keyword>